<name>A0A2K8KN64_9GAMM</name>
<dbReference type="Gene3D" id="1.20.1250.20">
    <property type="entry name" value="MFS general substrate transporter like domains"/>
    <property type="match status" value="1"/>
</dbReference>
<feature type="domain" description="Major facilitator superfamily (MFS) profile" evidence="5">
    <location>
        <begin position="8"/>
        <end position="401"/>
    </location>
</feature>
<dbReference type="InterPro" id="IPR020846">
    <property type="entry name" value="MFS_dom"/>
</dbReference>
<feature type="transmembrane region" description="Helical" evidence="4">
    <location>
        <begin position="168"/>
        <end position="187"/>
    </location>
</feature>
<dbReference type="GO" id="GO:0022857">
    <property type="term" value="F:transmembrane transporter activity"/>
    <property type="evidence" value="ECO:0007669"/>
    <property type="project" value="InterPro"/>
</dbReference>
<dbReference type="CDD" id="cd17355">
    <property type="entry name" value="MFS_YcxA_like"/>
    <property type="match status" value="1"/>
</dbReference>
<feature type="transmembrane region" description="Helical" evidence="4">
    <location>
        <begin position="345"/>
        <end position="365"/>
    </location>
</feature>
<feature type="transmembrane region" description="Helical" evidence="4">
    <location>
        <begin position="222"/>
        <end position="244"/>
    </location>
</feature>
<feature type="transmembrane region" description="Helical" evidence="4">
    <location>
        <begin position="377"/>
        <end position="396"/>
    </location>
</feature>
<feature type="transmembrane region" description="Helical" evidence="4">
    <location>
        <begin position="136"/>
        <end position="156"/>
    </location>
</feature>
<dbReference type="InterPro" id="IPR036259">
    <property type="entry name" value="MFS_trans_sf"/>
</dbReference>
<dbReference type="Pfam" id="PF07690">
    <property type="entry name" value="MFS_1"/>
    <property type="match status" value="1"/>
</dbReference>
<dbReference type="EMBL" id="CP011797">
    <property type="protein sequence ID" value="ATX76258.1"/>
    <property type="molecule type" value="Genomic_DNA"/>
</dbReference>
<evidence type="ECO:0000256" key="2">
    <source>
        <dbReference type="ARBA" id="ARBA00022989"/>
    </source>
</evidence>
<dbReference type="SUPFAM" id="SSF103473">
    <property type="entry name" value="MFS general substrate transporter"/>
    <property type="match status" value="1"/>
</dbReference>
<dbReference type="PROSITE" id="PS50850">
    <property type="entry name" value="MFS"/>
    <property type="match status" value="1"/>
</dbReference>
<dbReference type="PANTHER" id="PTHR11360:SF284">
    <property type="entry name" value="EG:103B4.3 PROTEIN-RELATED"/>
    <property type="match status" value="1"/>
</dbReference>
<evidence type="ECO:0000313" key="7">
    <source>
        <dbReference type="Proteomes" id="UP000229757"/>
    </source>
</evidence>
<keyword evidence="2 4" id="KW-1133">Transmembrane helix</keyword>
<feature type="transmembrane region" description="Helical" evidence="4">
    <location>
        <begin position="286"/>
        <end position="307"/>
    </location>
</feature>
<dbReference type="PANTHER" id="PTHR11360">
    <property type="entry name" value="MONOCARBOXYLATE TRANSPORTER"/>
    <property type="match status" value="1"/>
</dbReference>
<evidence type="ECO:0000256" key="3">
    <source>
        <dbReference type="ARBA" id="ARBA00023136"/>
    </source>
</evidence>
<feature type="transmembrane region" description="Helical" evidence="4">
    <location>
        <begin position="313"/>
        <end position="338"/>
    </location>
</feature>
<evidence type="ECO:0000313" key="6">
    <source>
        <dbReference type="EMBL" id="ATX76258.1"/>
    </source>
</evidence>
<dbReference type="OrthoDB" id="146345at2"/>
<organism evidence="6 7">
    <name type="scientific">Reinekea forsetii</name>
    <dbReference type="NCBI Taxonomy" id="1336806"/>
    <lineage>
        <taxon>Bacteria</taxon>
        <taxon>Pseudomonadati</taxon>
        <taxon>Pseudomonadota</taxon>
        <taxon>Gammaproteobacteria</taxon>
        <taxon>Oceanospirillales</taxon>
        <taxon>Saccharospirillaceae</taxon>
        <taxon>Reinekea</taxon>
    </lineage>
</organism>
<dbReference type="KEGG" id="rfo:REIFOR_01109"/>
<proteinExistence type="predicted"/>
<feature type="transmembrane region" description="Helical" evidence="4">
    <location>
        <begin position="101"/>
        <end position="124"/>
    </location>
</feature>
<feature type="transmembrane region" description="Helical" evidence="4">
    <location>
        <begin position="256"/>
        <end position="274"/>
    </location>
</feature>
<feature type="transmembrane region" description="Helical" evidence="4">
    <location>
        <begin position="75"/>
        <end position="95"/>
    </location>
</feature>
<dbReference type="InterPro" id="IPR050327">
    <property type="entry name" value="Proton-linked_MCT"/>
</dbReference>
<accession>A0A2K8KN64</accession>
<dbReference type="AlphaFoldDB" id="A0A2K8KN64"/>
<dbReference type="Proteomes" id="UP000229757">
    <property type="component" value="Chromosome"/>
</dbReference>
<sequence>MNLSKTEYRRVLLAACLLLMLSIGYRSGFGLFLQPLSSARGWGRDVLSLALATQNLAWGVVAVFAGALADRFGNLKVIVAGVVLYAAGMWGMSVAETEWQIILTAGFLVGAGIAGTSFGIVLPAIVRAVPEDKRSWALGVGTAAGSFGQFLIVPLMQGLIEAFGMYPSLKILAASAFVMALLAIPLAPFSGSREVKPSAGGPSVAEPSLWSTLISALKVRSYTLLVFGFFVCGFHIAFITVHMPSYLLDLGFEAKVGAWSISLIGLFNVFGAYIAGVQSGKRPKHLILAGIYLARVVAISAFVLIPVSLTSILMFSAAMGFLWLATVPPTSGLVVTFFGTRYMAFLYGFVFLSHQLGSFSGVWLGGYLYEHYGNYDGIWYLGIVLGLVAAALHWPIQERPAKLALA</sequence>
<feature type="transmembrane region" description="Helical" evidence="4">
    <location>
        <begin position="49"/>
        <end position="68"/>
    </location>
</feature>
<evidence type="ECO:0000256" key="1">
    <source>
        <dbReference type="ARBA" id="ARBA00022692"/>
    </source>
</evidence>
<dbReference type="RefSeq" id="WP_100256611.1">
    <property type="nucleotide sequence ID" value="NZ_CP011797.1"/>
</dbReference>
<keyword evidence="1 4" id="KW-0812">Transmembrane</keyword>
<gene>
    <name evidence="6" type="ORF">REIFOR_01109</name>
</gene>
<protein>
    <submittedName>
        <fullName evidence="6">MFS transporter</fullName>
    </submittedName>
</protein>
<reference evidence="6 7" key="1">
    <citation type="journal article" date="2017" name="Environ. Microbiol.">
        <title>Genomic and physiological analyses of 'Reinekea forsetii' reveal a versatile opportunistic lifestyle during spring algae blooms.</title>
        <authorList>
            <person name="Avci B."/>
            <person name="Hahnke R.L."/>
            <person name="Chafee M."/>
            <person name="Fischer T."/>
            <person name="Gruber-Vodicka H."/>
            <person name="Tegetmeyer H.E."/>
            <person name="Harder J."/>
            <person name="Fuchs B.M."/>
            <person name="Amann R.I."/>
            <person name="Teeling H."/>
        </authorList>
    </citation>
    <scope>NUCLEOTIDE SEQUENCE [LARGE SCALE GENOMIC DNA]</scope>
    <source>
        <strain evidence="6 7">Hel1_31_D35</strain>
    </source>
</reference>
<keyword evidence="7" id="KW-1185">Reference proteome</keyword>
<evidence type="ECO:0000259" key="5">
    <source>
        <dbReference type="PROSITE" id="PS50850"/>
    </source>
</evidence>
<evidence type="ECO:0000256" key="4">
    <source>
        <dbReference type="SAM" id="Phobius"/>
    </source>
</evidence>
<dbReference type="InterPro" id="IPR011701">
    <property type="entry name" value="MFS"/>
</dbReference>
<keyword evidence="3 4" id="KW-0472">Membrane</keyword>